<feature type="non-terminal residue" evidence="2">
    <location>
        <position position="1"/>
    </location>
</feature>
<evidence type="ECO:0000313" key="3">
    <source>
        <dbReference type="Proteomes" id="UP000324897"/>
    </source>
</evidence>
<accession>A0A5J9UYM1</accession>
<feature type="region of interest" description="Disordered" evidence="1">
    <location>
        <begin position="293"/>
        <end position="320"/>
    </location>
</feature>
<sequence length="346" mass="36660">MILEAQLRATGAGDAGGLPLLQEEVRATGSSLPDYTHACGACSPCSRVMVSFKCSVAEPLPCSHGVPLHVQGQVLPDVDDIEDLEEEDGSAASVGRTAAAFARWQVNQLQVGSVSMMGQSQESGCDQEPIAIRHHDHEAFIAACHDAVRHVSGLALPEHQLLQPELLPLHDLKLVPGTARIRNCLRRARLHAHGRRVVPFALLGNDDDREPLHLVGSAELVAGLVKAGPGERAVVGRRAGGPEEHGLDLVDVGAGDDGVDRDGLDALGHGVGSLEVAEVLHHRVGGDLVAGLHRGVRARPRQEEPRQRQRVGQHQAAAHADGVAPVALEPCQLHAAQNNTSESGRW</sequence>
<organism evidence="2 3">
    <name type="scientific">Eragrostis curvula</name>
    <name type="common">weeping love grass</name>
    <dbReference type="NCBI Taxonomy" id="38414"/>
    <lineage>
        <taxon>Eukaryota</taxon>
        <taxon>Viridiplantae</taxon>
        <taxon>Streptophyta</taxon>
        <taxon>Embryophyta</taxon>
        <taxon>Tracheophyta</taxon>
        <taxon>Spermatophyta</taxon>
        <taxon>Magnoliopsida</taxon>
        <taxon>Liliopsida</taxon>
        <taxon>Poales</taxon>
        <taxon>Poaceae</taxon>
        <taxon>PACMAD clade</taxon>
        <taxon>Chloridoideae</taxon>
        <taxon>Eragrostideae</taxon>
        <taxon>Eragrostidinae</taxon>
        <taxon>Eragrostis</taxon>
    </lineage>
</organism>
<proteinExistence type="predicted"/>
<evidence type="ECO:0000256" key="1">
    <source>
        <dbReference type="SAM" id="MobiDB-lite"/>
    </source>
</evidence>
<comment type="caution">
    <text evidence="2">The sequence shown here is derived from an EMBL/GenBank/DDBJ whole genome shotgun (WGS) entry which is preliminary data.</text>
</comment>
<keyword evidence="3" id="KW-1185">Reference proteome</keyword>
<dbReference type="EMBL" id="RWGY01000011">
    <property type="protein sequence ID" value="TVU29002.1"/>
    <property type="molecule type" value="Genomic_DNA"/>
</dbReference>
<evidence type="ECO:0000313" key="2">
    <source>
        <dbReference type="EMBL" id="TVU29002.1"/>
    </source>
</evidence>
<gene>
    <name evidence="2" type="ORF">EJB05_20544</name>
</gene>
<feature type="compositionally biased region" description="Low complexity" evidence="1">
    <location>
        <begin position="310"/>
        <end position="320"/>
    </location>
</feature>
<dbReference type="Proteomes" id="UP000324897">
    <property type="component" value="Chromosome 1"/>
</dbReference>
<protein>
    <submittedName>
        <fullName evidence="2">Uncharacterized protein</fullName>
    </submittedName>
</protein>
<reference evidence="2 3" key="1">
    <citation type="journal article" date="2019" name="Sci. Rep.">
        <title>A high-quality genome of Eragrostis curvula grass provides insights into Poaceae evolution and supports new strategies to enhance forage quality.</title>
        <authorList>
            <person name="Carballo J."/>
            <person name="Santos B.A.C.M."/>
            <person name="Zappacosta D."/>
            <person name="Garbus I."/>
            <person name="Selva J.P."/>
            <person name="Gallo C.A."/>
            <person name="Diaz A."/>
            <person name="Albertini E."/>
            <person name="Caccamo M."/>
            <person name="Echenique V."/>
        </authorList>
    </citation>
    <scope>NUCLEOTIDE SEQUENCE [LARGE SCALE GENOMIC DNA]</scope>
    <source>
        <strain evidence="3">cv. Victoria</strain>
        <tissue evidence="2">Leaf</tissue>
    </source>
</reference>
<name>A0A5J9UYM1_9POAL</name>
<dbReference type="Gramene" id="TVU29002">
    <property type="protein sequence ID" value="TVU29002"/>
    <property type="gene ID" value="EJB05_20544"/>
</dbReference>
<dbReference type="AlphaFoldDB" id="A0A5J9UYM1"/>